<evidence type="ECO:0000256" key="3">
    <source>
        <dbReference type="SAM" id="MobiDB-lite"/>
    </source>
</evidence>
<gene>
    <name evidence="5" type="ORF">LAX5112_04881</name>
</gene>
<organism evidence="5 6">
    <name type="scientific">Roseibium alexandrii</name>
    <dbReference type="NCBI Taxonomy" id="388408"/>
    <lineage>
        <taxon>Bacteria</taxon>
        <taxon>Pseudomonadati</taxon>
        <taxon>Pseudomonadota</taxon>
        <taxon>Alphaproteobacteria</taxon>
        <taxon>Hyphomicrobiales</taxon>
        <taxon>Stappiaceae</taxon>
        <taxon>Roseibium</taxon>
    </lineage>
</organism>
<keyword evidence="2" id="KW-0442">Lipid degradation</keyword>
<dbReference type="RefSeq" id="WP_082429268.1">
    <property type="nucleotide sequence ID" value="NZ_CXWD01000033.1"/>
</dbReference>
<feature type="active site" description="Proton acceptor" evidence="2">
    <location>
        <position position="262"/>
    </location>
</feature>
<dbReference type="EMBL" id="CXWD01000033">
    <property type="protein sequence ID" value="CTQ77343.1"/>
    <property type="molecule type" value="Genomic_DNA"/>
</dbReference>
<dbReference type="SUPFAM" id="SSF52151">
    <property type="entry name" value="FabD/lysophospholipase-like"/>
    <property type="match status" value="1"/>
</dbReference>
<protein>
    <submittedName>
        <fullName evidence="5">Patatin-like phospholipase</fullName>
    </submittedName>
</protein>
<feature type="short sequence motif" description="GXGXXG" evidence="2">
    <location>
        <begin position="84"/>
        <end position="89"/>
    </location>
</feature>
<feature type="region of interest" description="Disordered" evidence="3">
    <location>
        <begin position="383"/>
        <end position="412"/>
    </location>
</feature>
<evidence type="ECO:0000256" key="2">
    <source>
        <dbReference type="PROSITE-ProRule" id="PRU01161"/>
    </source>
</evidence>
<dbReference type="AlphaFoldDB" id="A0A0M7AU84"/>
<sequence length="412" mass="44836">MRFLFVLAVSIVVASCAPNRPPALPTDYSDSVMPWGVVDTDADPPAVVLPGRRINSLPSSASVVKDLRRGRSGSYEYPVLSISGGGSHGAWGAGFLKGWSETGTRPDFRVVTAMSVGALLATPAFLGPEYDRILTRFFVEGKQSEFYRVGPGSIIGGLLGSGHFADNTPGLKLLNELLDDTVIDAVAREYRNGRRLYVSTANFDNNRWTLWDLGAIAASGEPDRYHRYRQVILAAIAVPAAFPPVYFPVEVAGKTYGQMHLDAGTNFVFFGSFMTGTDAAALAEANLQVDVEPVVYALMNTQREPNLAANPSGAPLDLAGRAYQRIGRFASYAALDRLWVYATERDAEVRIAYIPDDLPIPFDVFEFPQPQMSELFDEGRRSAAGYPFLNRPPDLPPPPSDAEKSHVNGRVN</sequence>
<dbReference type="OrthoDB" id="323481at2"/>
<comment type="caution">
    <text evidence="2">Lacks conserved residue(s) required for the propagation of feature annotation.</text>
</comment>
<dbReference type="GO" id="GO:0016787">
    <property type="term" value="F:hydrolase activity"/>
    <property type="evidence" value="ECO:0007669"/>
    <property type="project" value="UniProtKB-UniRule"/>
</dbReference>
<evidence type="ECO:0000259" key="4">
    <source>
        <dbReference type="PROSITE" id="PS51635"/>
    </source>
</evidence>
<evidence type="ECO:0000256" key="1">
    <source>
        <dbReference type="ARBA" id="ARBA00023098"/>
    </source>
</evidence>
<keyword evidence="6" id="KW-1185">Reference proteome</keyword>
<evidence type="ECO:0000313" key="6">
    <source>
        <dbReference type="Proteomes" id="UP000053235"/>
    </source>
</evidence>
<accession>A0A0M7AU84</accession>
<feature type="active site" description="Nucleophile" evidence="2">
    <location>
        <position position="115"/>
    </location>
</feature>
<dbReference type="STRING" id="388408.LAX5112_04881"/>
<dbReference type="InterPro" id="IPR002641">
    <property type="entry name" value="PNPLA_dom"/>
</dbReference>
<dbReference type="PROSITE" id="PS51257">
    <property type="entry name" value="PROKAR_LIPOPROTEIN"/>
    <property type="match status" value="1"/>
</dbReference>
<dbReference type="Proteomes" id="UP000053235">
    <property type="component" value="Unassembled WGS sequence"/>
</dbReference>
<dbReference type="Gene3D" id="3.40.1090.10">
    <property type="entry name" value="Cytosolic phospholipase A2 catalytic domain"/>
    <property type="match status" value="1"/>
</dbReference>
<reference evidence="6" key="1">
    <citation type="submission" date="2015-07" db="EMBL/GenBank/DDBJ databases">
        <authorList>
            <person name="Rodrigo-Torres Lidia"/>
            <person name="Arahal R.David."/>
        </authorList>
    </citation>
    <scope>NUCLEOTIDE SEQUENCE [LARGE SCALE GENOMIC DNA]</scope>
    <source>
        <strain evidence="6">CECT 5112</strain>
    </source>
</reference>
<proteinExistence type="predicted"/>
<feature type="domain" description="PNPLA" evidence="4">
    <location>
        <begin position="80"/>
        <end position="275"/>
    </location>
</feature>
<name>A0A0M7AU84_9HYPH</name>
<keyword evidence="1 2" id="KW-0443">Lipid metabolism</keyword>
<dbReference type="InterPro" id="IPR016035">
    <property type="entry name" value="Acyl_Trfase/lysoPLipase"/>
</dbReference>
<keyword evidence="2" id="KW-0378">Hydrolase</keyword>
<dbReference type="PROSITE" id="PS51635">
    <property type="entry name" value="PNPLA"/>
    <property type="match status" value="1"/>
</dbReference>
<dbReference type="Pfam" id="PF01734">
    <property type="entry name" value="Patatin"/>
    <property type="match status" value="1"/>
</dbReference>
<evidence type="ECO:0000313" key="5">
    <source>
        <dbReference type="EMBL" id="CTQ77343.1"/>
    </source>
</evidence>
<dbReference type="GO" id="GO:0016042">
    <property type="term" value="P:lipid catabolic process"/>
    <property type="evidence" value="ECO:0007669"/>
    <property type="project" value="UniProtKB-UniRule"/>
</dbReference>